<organism evidence="2 3">
    <name type="scientific">Triticum urartu</name>
    <name type="common">Red wild einkorn</name>
    <name type="synonym">Crithodium urartu</name>
    <dbReference type="NCBI Taxonomy" id="4572"/>
    <lineage>
        <taxon>Eukaryota</taxon>
        <taxon>Viridiplantae</taxon>
        <taxon>Streptophyta</taxon>
        <taxon>Embryophyta</taxon>
        <taxon>Tracheophyta</taxon>
        <taxon>Spermatophyta</taxon>
        <taxon>Magnoliopsida</taxon>
        <taxon>Liliopsida</taxon>
        <taxon>Poales</taxon>
        <taxon>Poaceae</taxon>
        <taxon>BOP clade</taxon>
        <taxon>Pooideae</taxon>
        <taxon>Triticodae</taxon>
        <taxon>Triticeae</taxon>
        <taxon>Triticinae</taxon>
        <taxon>Triticum</taxon>
    </lineage>
</organism>
<dbReference type="Gramene" id="TuG1812G0100002040.01.T01">
    <property type="protein sequence ID" value="TuG1812G0100002040.01.T01"/>
    <property type="gene ID" value="TuG1812G0100002040.01"/>
</dbReference>
<feature type="compositionally biased region" description="Low complexity" evidence="1">
    <location>
        <begin position="105"/>
        <end position="115"/>
    </location>
</feature>
<protein>
    <submittedName>
        <fullName evidence="2">Uncharacterized protein</fullName>
    </submittedName>
</protein>
<dbReference type="EnsemblPlants" id="TuG1812G0100002040.01.T02">
    <property type="protein sequence ID" value="TuG1812G0100002040.01.T02"/>
    <property type="gene ID" value="TuG1812G0100002040.01"/>
</dbReference>
<evidence type="ECO:0000256" key="1">
    <source>
        <dbReference type="SAM" id="MobiDB-lite"/>
    </source>
</evidence>
<accession>A0A8R7P413</accession>
<reference evidence="2" key="2">
    <citation type="submission" date="2018-03" db="EMBL/GenBank/DDBJ databases">
        <title>The Triticum urartu genome reveals the dynamic nature of wheat genome evolution.</title>
        <authorList>
            <person name="Ling H."/>
            <person name="Ma B."/>
            <person name="Shi X."/>
            <person name="Liu H."/>
            <person name="Dong L."/>
            <person name="Sun H."/>
            <person name="Cao Y."/>
            <person name="Gao Q."/>
            <person name="Zheng S."/>
            <person name="Li Y."/>
            <person name="Yu Y."/>
            <person name="Du H."/>
            <person name="Qi M."/>
            <person name="Li Y."/>
            <person name="Yu H."/>
            <person name="Cui Y."/>
            <person name="Wang N."/>
            <person name="Chen C."/>
            <person name="Wu H."/>
            <person name="Zhao Y."/>
            <person name="Zhang J."/>
            <person name="Li Y."/>
            <person name="Zhou W."/>
            <person name="Zhang B."/>
            <person name="Hu W."/>
            <person name="Eijk M."/>
            <person name="Tang J."/>
            <person name="Witsenboer H."/>
            <person name="Zhao S."/>
            <person name="Li Z."/>
            <person name="Zhang A."/>
            <person name="Wang D."/>
            <person name="Liang C."/>
        </authorList>
    </citation>
    <scope>NUCLEOTIDE SEQUENCE [LARGE SCALE GENOMIC DNA]</scope>
    <source>
        <strain evidence="2">cv. G1812</strain>
    </source>
</reference>
<name>A0A8R7P413_TRIUA</name>
<sequence>ASPSASCSSTPPTAPGSSSSVTAPCTGLARSRASTYVPRFATPVTPNAPLSAAKSAPTGPCSAPVAVRCLTAAVEPPPWMLTPAATRPPRSSASSSSTRRRRMRTSMSGSPTTSPKSYTRFRSRAHVNRCRQEHACDIITIRDASQKDVVRS</sequence>
<keyword evidence="3" id="KW-1185">Reference proteome</keyword>
<feature type="region of interest" description="Disordered" evidence="1">
    <location>
        <begin position="79"/>
        <end position="125"/>
    </location>
</feature>
<reference evidence="2" key="3">
    <citation type="submission" date="2022-06" db="UniProtKB">
        <authorList>
            <consortium name="EnsemblPlants"/>
        </authorList>
    </citation>
    <scope>IDENTIFICATION</scope>
</reference>
<evidence type="ECO:0000313" key="2">
    <source>
        <dbReference type="EnsemblPlants" id="TuG1812G0100002040.01.T01"/>
    </source>
</evidence>
<reference evidence="3" key="1">
    <citation type="journal article" date="2013" name="Nature">
        <title>Draft genome of the wheat A-genome progenitor Triticum urartu.</title>
        <authorList>
            <person name="Ling H.Q."/>
            <person name="Zhao S."/>
            <person name="Liu D."/>
            <person name="Wang J."/>
            <person name="Sun H."/>
            <person name="Zhang C."/>
            <person name="Fan H."/>
            <person name="Li D."/>
            <person name="Dong L."/>
            <person name="Tao Y."/>
            <person name="Gao C."/>
            <person name="Wu H."/>
            <person name="Li Y."/>
            <person name="Cui Y."/>
            <person name="Guo X."/>
            <person name="Zheng S."/>
            <person name="Wang B."/>
            <person name="Yu K."/>
            <person name="Liang Q."/>
            <person name="Yang W."/>
            <person name="Lou X."/>
            <person name="Chen J."/>
            <person name="Feng M."/>
            <person name="Jian J."/>
            <person name="Zhang X."/>
            <person name="Luo G."/>
            <person name="Jiang Y."/>
            <person name="Liu J."/>
            <person name="Wang Z."/>
            <person name="Sha Y."/>
            <person name="Zhang B."/>
            <person name="Wu H."/>
            <person name="Tang D."/>
            <person name="Shen Q."/>
            <person name="Xue P."/>
            <person name="Zou S."/>
            <person name="Wang X."/>
            <person name="Liu X."/>
            <person name="Wang F."/>
            <person name="Yang Y."/>
            <person name="An X."/>
            <person name="Dong Z."/>
            <person name="Zhang K."/>
            <person name="Zhang X."/>
            <person name="Luo M.C."/>
            <person name="Dvorak J."/>
            <person name="Tong Y."/>
            <person name="Wang J."/>
            <person name="Yang H."/>
            <person name="Li Z."/>
            <person name="Wang D."/>
            <person name="Zhang A."/>
            <person name="Wang J."/>
        </authorList>
    </citation>
    <scope>NUCLEOTIDE SEQUENCE</scope>
    <source>
        <strain evidence="3">cv. G1812</strain>
    </source>
</reference>
<feature type="compositionally biased region" description="Low complexity" evidence="1">
    <location>
        <begin position="1"/>
        <end position="24"/>
    </location>
</feature>
<evidence type="ECO:0000313" key="3">
    <source>
        <dbReference type="Proteomes" id="UP000015106"/>
    </source>
</evidence>
<dbReference type="Proteomes" id="UP000015106">
    <property type="component" value="Chromosome 1"/>
</dbReference>
<dbReference type="EnsemblPlants" id="TuG1812G0100002040.01.T01">
    <property type="protein sequence ID" value="TuG1812G0100002040.01.T01"/>
    <property type="gene ID" value="TuG1812G0100002040.01"/>
</dbReference>
<proteinExistence type="predicted"/>
<feature type="region of interest" description="Disordered" evidence="1">
    <location>
        <begin position="1"/>
        <end position="59"/>
    </location>
</feature>
<dbReference type="Gramene" id="TuG1812G0100002040.01.T02">
    <property type="protein sequence ID" value="TuG1812G0100002040.01.T02"/>
    <property type="gene ID" value="TuG1812G0100002040.01"/>
</dbReference>
<dbReference type="AlphaFoldDB" id="A0A8R7P413"/>
<feature type="compositionally biased region" description="Low complexity" evidence="1">
    <location>
        <begin position="82"/>
        <end position="97"/>
    </location>
</feature>